<protein>
    <recommendedName>
        <fullName evidence="3">mRNA interferase MazF</fullName>
    </recommendedName>
</protein>
<sequence>MARAWRRGDICWCELDKRRPVVILTRDALIGHLNSVTVAPLTTRVRGIPSQVILEPFDGVPERCAVSLDNVQTVLKEDLGALISSLSSFRLQEVQRATIFALELDAFS</sequence>
<proteinExistence type="predicted"/>
<organism evidence="1 2">
    <name type="scientific">Deinococcus radiopugnans</name>
    <dbReference type="NCBI Taxonomy" id="57497"/>
    <lineage>
        <taxon>Bacteria</taxon>
        <taxon>Thermotogati</taxon>
        <taxon>Deinococcota</taxon>
        <taxon>Deinococci</taxon>
        <taxon>Deinococcales</taxon>
        <taxon>Deinococcaceae</taxon>
        <taxon>Deinococcus</taxon>
    </lineage>
</organism>
<dbReference type="RefSeq" id="WP_039685629.1">
    <property type="nucleotide sequence ID" value="NZ_CP010028.1"/>
</dbReference>
<dbReference type="InterPro" id="IPR003477">
    <property type="entry name" value="PemK-like"/>
</dbReference>
<gene>
    <name evidence="1" type="ORF">QR90_14580</name>
</gene>
<dbReference type="EMBL" id="CP010028">
    <property type="protein sequence ID" value="AIZ46032.1"/>
    <property type="molecule type" value="Genomic_DNA"/>
</dbReference>
<dbReference type="KEGG" id="dsw:QR90_14580"/>
<dbReference type="PANTHER" id="PTHR33988:SF2">
    <property type="entry name" value="ENDORIBONUCLEASE MAZF"/>
    <property type="match status" value="1"/>
</dbReference>
<dbReference type="GO" id="GO:0006402">
    <property type="term" value="P:mRNA catabolic process"/>
    <property type="evidence" value="ECO:0007669"/>
    <property type="project" value="TreeGrafter"/>
</dbReference>
<dbReference type="HOGENOM" id="CLU_174647_0_0_0"/>
<evidence type="ECO:0000313" key="1">
    <source>
        <dbReference type="EMBL" id="AIZ46032.1"/>
    </source>
</evidence>
<dbReference type="GO" id="GO:0003677">
    <property type="term" value="F:DNA binding"/>
    <property type="evidence" value="ECO:0007669"/>
    <property type="project" value="InterPro"/>
</dbReference>
<dbReference type="Proteomes" id="UP000030634">
    <property type="component" value="Chromosome"/>
</dbReference>
<reference evidence="2" key="1">
    <citation type="submission" date="2014-11" db="EMBL/GenBank/DDBJ databases">
        <title>Hymenobacter sp. DG25B genome submission.</title>
        <authorList>
            <person name="Jung H.-Y."/>
            <person name="Kim M.K."/>
            <person name="Srinivasan S."/>
            <person name="Lim S."/>
        </authorList>
    </citation>
    <scope>NUCLEOTIDE SEQUENCE [LARGE SCALE GENOMIC DNA]</scope>
    <source>
        <strain evidence="2">DY59</strain>
    </source>
</reference>
<accession>A0A0A7KIK5</accession>
<dbReference type="GO" id="GO:0004521">
    <property type="term" value="F:RNA endonuclease activity"/>
    <property type="evidence" value="ECO:0007669"/>
    <property type="project" value="TreeGrafter"/>
</dbReference>
<dbReference type="SUPFAM" id="SSF50118">
    <property type="entry name" value="Cell growth inhibitor/plasmid maintenance toxic component"/>
    <property type="match status" value="1"/>
</dbReference>
<dbReference type="Pfam" id="PF02452">
    <property type="entry name" value="PemK_toxin"/>
    <property type="match status" value="1"/>
</dbReference>
<dbReference type="PANTHER" id="PTHR33988">
    <property type="entry name" value="ENDORIBONUCLEASE MAZF-RELATED"/>
    <property type="match status" value="1"/>
</dbReference>
<evidence type="ECO:0008006" key="3">
    <source>
        <dbReference type="Google" id="ProtNLM"/>
    </source>
</evidence>
<dbReference type="STRING" id="1182571.QR90_14580"/>
<dbReference type="AlphaFoldDB" id="A0A0A7KIK5"/>
<evidence type="ECO:0000313" key="2">
    <source>
        <dbReference type="Proteomes" id="UP000030634"/>
    </source>
</evidence>
<dbReference type="Gene3D" id="2.30.30.110">
    <property type="match status" value="1"/>
</dbReference>
<dbReference type="GO" id="GO:0016075">
    <property type="term" value="P:rRNA catabolic process"/>
    <property type="evidence" value="ECO:0007669"/>
    <property type="project" value="TreeGrafter"/>
</dbReference>
<dbReference type="InterPro" id="IPR011067">
    <property type="entry name" value="Plasmid_toxin/cell-grow_inhib"/>
</dbReference>
<name>A0A0A7KIK5_9DEIO</name>